<protein>
    <recommendedName>
        <fullName evidence="7">TRAP transporter large permease protein</fullName>
    </recommendedName>
</protein>
<organism evidence="9 10">
    <name type="scientific">Paracoccus mangrovi</name>
    <dbReference type="NCBI Taxonomy" id="1715645"/>
    <lineage>
        <taxon>Bacteria</taxon>
        <taxon>Pseudomonadati</taxon>
        <taxon>Pseudomonadota</taxon>
        <taxon>Alphaproteobacteria</taxon>
        <taxon>Rhodobacterales</taxon>
        <taxon>Paracoccaceae</taxon>
        <taxon>Paracoccus</taxon>
    </lineage>
</organism>
<feature type="transmembrane region" description="Helical" evidence="7">
    <location>
        <begin position="62"/>
        <end position="80"/>
    </location>
</feature>
<dbReference type="PANTHER" id="PTHR33362:SF5">
    <property type="entry name" value="C4-DICARBOXYLATE TRAP TRANSPORTER LARGE PERMEASE PROTEIN DCTM"/>
    <property type="match status" value="1"/>
</dbReference>
<comment type="subunit">
    <text evidence="7">The complex comprises the extracytoplasmic solute receptor protein and the two transmembrane proteins.</text>
</comment>
<dbReference type="PIRSF" id="PIRSF006066">
    <property type="entry name" value="HI0050"/>
    <property type="match status" value="1"/>
</dbReference>
<proteinExistence type="inferred from homology"/>
<evidence type="ECO:0000256" key="6">
    <source>
        <dbReference type="ARBA" id="ARBA00023136"/>
    </source>
</evidence>
<feature type="domain" description="TRAP C4-dicarboxylate transport system permease DctM subunit" evidence="8">
    <location>
        <begin position="11"/>
        <end position="424"/>
    </location>
</feature>
<evidence type="ECO:0000259" key="8">
    <source>
        <dbReference type="Pfam" id="PF06808"/>
    </source>
</evidence>
<reference evidence="10" key="1">
    <citation type="journal article" date="2019" name="Int. J. Syst. Evol. Microbiol.">
        <title>The Global Catalogue of Microorganisms (GCM) 10K type strain sequencing project: providing services to taxonomists for standard genome sequencing and annotation.</title>
        <authorList>
            <consortium name="The Broad Institute Genomics Platform"/>
            <consortium name="The Broad Institute Genome Sequencing Center for Infectious Disease"/>
            <person name="Wu L."/>
            <person name="Ma J."/>
        </authorList>
    </citation>
    <scope>NUCLEOTIDE SEQUENCE [LARGE SCALE GENOMIC DNA]</scope>
    <source>
        <strain evidence="10">KCTC 42899</strain>
    </source>
</reference>
<feature type="transmembrane region" description="Helical" evidence="7">
    <location>
        <begin position="100"/>
        <end position="129"/>
    </location>
</feature>
<feature type="transmembrane region" description="Helical" evidence="7">
    <location>
        <begin position="245"/>
        <end position="262"/>
    </location>
</feature>
<feature type="transmembrane region" description="Helical" evidence="7">
    <location>
        <begin position="365"/>
        <end position="388"/>
    </location>
</feature>
<comment type="function">
    <text evidence="7">Part of the tripartite ATP-independent periplasmic (TRAP) transport system.</text>
</comment>
<dbReference type="NCBIfam" id="TIGR00786">
    <property type="entry name" value="dctM"/>
    <property type="match status" value="1"/>
</dbReference>
<evidence type="ECO:0000256" key="3">
    <source>
        <dbReference type="ARBA" id="ARBA00022519"/>
    </source>
</evidence>
<dbReference type="RefSeq" id="WP_377743738.1">
    <property type="nucleotide sequence ID" value="NZ_JBHRXJ010000004.1"/>
</dbReference>
<comment type="subcellular location">
    <subcellularLocation>
        <location evidence="1 7">Cell inner membrane</location>
        <topology evidence="1 7">Multi-pass membrane protein</topology>
    </subcellularLocation>
</comment>
<keyword evidence="10" id="KW-1185">Reference proteome</keyword>
<dbReference type="InterPro" id="IPR010656">
    <property type="entry name" value="DctM"/>
</dbReference>
<gene>
    <name evidence="9" type="ORF">ACFOMH_07910</name>
</gene>
<feature type="transmembrane region" description="Helical" evidence="7">
    <location>
        <begin position="400"/>
        <end position="424"/>
    </location>
</feature>
<dbReference type="EMBL" id="JBHRXJ010000004">
    <property type="protein sequence ID" value="MFC3528101.1"/>
    <property type="molecule type" value="Genomic_DNA"/>
</dbReference>
<feature type="transmembrane region" description="Helical" evidence="7">
    <location>
        <begin position="340"/>
        <end position="359"/>
    </location>
</feature>
<keyword evidence="4 7" id="KW-0812">Transmembrane</keyword>
<dbReference type="Proteomes" id="UP001595721">
    <property type="component" value="Unassembled WGS sequence"/>
</dbReference>
<feature type="transmembrane region" description="Helical" evidence="7">
    <location>
        <begin position="283"/>
        <end position="308"/>
    </location>
</feature>
<feature type="transmembrane region" description="Helical" evidence="7">
    <location>
        <begin position="141"/>
        <end position="165"/>
    </location>
</feature>
<keyword evidence="6 7" id="KW-0472">Membrane</keyword>
<evidence type="ECO:0000256" key="4">
    <source>
        <dbReference type="ARBA" id="ARBA00022692"/>
    </source>
</evidence>
<evidence type="ECO:0000313" key="10">
    <source>
        <dbReference type="Proteomes" id="UP001595721"/>
    </source>
</evidence>
<name>A0ABV7R1C1_9RHOB</name>
<comment type="caution">
    <text evidence="9">The sequence shown here is derived from an EMBL/GenBank/DDBJ whole genome shotgun (WGS) entry which is preliminary data.</text>
</comment>
<dbReference type="InterPro" id="IPR004681">
    <property type="entry name" value="TRAP_DctM"/>
</dbReference>
<sequence>MSGAFIGLMGFAGLFGLMAMGVPVGLALLVAGIAGTIAMTGWSAAAYTLSGQAFATASYYELSVLPLFILMGNLASASGLSRDLYEVAHRWIGHLRGGLAGATVLGCAGFAALSGSSIASAVTMGRVAYPNMRRFGYGERLSTGTIAAGGTLGILIPPSTGFVLYATLTEQSIGRLFIAGILPGLMLTGLFLVAIAVIVTLRPAEGPATPPSGWAERWRATRRAAGITTIVLLTIGGIYGGIFTPVEAAGVGAGFAFLMLVLRRRMTGAVISHVIRDTLRTTGMCFLILIGASVFAPFIALSGLPAVVAGRFDALPLGPTGTLMLIILAYAVLGMVIEGLSLMVITLPIVYPLVLGLGYDPIWFGVIMVIVLEMGLISPPVGVNCFVVSTIARDVRLETVFAGVIPFWLAMIVAVLLLIAFPQIATLLPDTMFNAAH</sequence>
<feature type="transmembrane region" description="Helical" evidence="7">
    <location>
        <begin position="177"/>
        <end position="199"/>
    </location>
</feature>
<feature type="transmembrane region" description="Helical" evidence="7">
    <location>
        <begin position="220"/>
        <end position="239"/>
    </location>
</feature>
<evidence type="ECO:0000256" key="7">
    <source>
        <dbReference type="RuleBase" id="RU369079"/>
    </source>
</evidence>
<accession>A0ABV7R1C1</accession>
<keyword evidence="2" id="KW-1003">Cell membrane</keyword>
<keyword evidence="5 7" id="KW-1133">Transmembrane helix</keyword>
<evidence type="ECO:0000313" key="9">
    <source>
        <dbReference type="EMBL" id="MFC3528101.1"/>
    </source>
</evidence>
<dbReference type="PANTHER" id="PTHR33362">
    <property type="entry name" value="SIALIC ACID TRAP TRANSPORTER PERMEASE PROTEIN SIAT-RELATED"/>
    <property type="match status" value="1"/>
</dbReference>
<keyword evidence="3 7" id="KW-0997">Cell inner membrane</keyword>
<keyword evidence="7" id="KW-0813">Transport</keyword>
<comment type="similarity">
    <text evidence="7">Belongs to the TRAP transporter large permease family.</text>
</comment>
<evidence type="ECO:0000256" key="2">
    <source>
        <dbReference type="ARBA" id="ARBA00022475"/>
    </source>
</evidence>
<feature type="transmembrane region" description="Helical" evidence="7">
    <location>
        <begin position="314"/>
        <end position="333"/>
    </location>
</feature>
<evidence type="ECO:0000256" key="1">
    <source>
        <dbReference type="ARBA" id="ARBA00004429"/>
    </source>
</evidence>
<dbReference type="Pfam" id="PF06808">
    <property type="entry name" value="DctM"/>
    <property type="match status" value="1"/>
</dbReference>
<evidence type="ECO:0000256" key="5">
    <source>
        <dbReference type="ARBA" id="ARBA00022989"/>
    </source>
</evidence>